<organism evidence="6 7">
    <name type="scientific">Jaapia argillacea MUCL 33604</name>
    <dbReference type="NCBI Taxonomy" id="933084"/>
    <lineage>
        <taxon>Eukaryota</taxon>
        <taxon>Fungi</taxon>
        <taxon>Dikarya</taxon>
        <taxon>Basidiomycota</taxon>
        <taxon>Agaricomycotina</taxon>
        <taxon>Agaricomycetes</taxon>
        <taxon>Agaricomycetidae</taxon>
        <taxon>Jaapiales</taxon>
        <taxon>Jaapiaceae</taxon>
        <taxon>Jaapia</taxon>
    </lineage>
</organism>
<comment type="similarity">
    <text evidence="5">Belongs to the class VI-like SAM-binding methyltransferase superfamily. Isoprenylcysteine carboxyl methyltransferase family.</text>
</comment>
<feature type="transmembrane region" description="Helical" evidence="5">
    <location>
        <begin position="96"/>
        <end position="120"/>
    </location>
</feature>
<feature type="transmembrane region" description="Helical" evidence="5">
    <location>
        <begin position="154"/>
        <end position="172"/>
    </location>
</feature>
<keyword evidence="5" id="KW-0949">S-adenosyl-L-methionine</keyword>
<dbReference type="PANTHER" id="PTHR12714">
    <property type="entry name" value="PROTEIN-S ISOPRENYLCYSTEINE O-METHYLTRANSFERASE"/>
    <property type="match status" value="1"/>
</dbReference>
<evidence type="ECO:0000256" key="3">
    <source>
        <dbReference type="ARBA" id="ARBA00022989"/>
    </source>
</evidence>
<dbReference type="Gene3D" id="1.20.120.1630">
    <property type="match status" value="1"/>
</dbReference>
<dbReference type="HOGENOM" id="CLU_065200_6_0_1"/>
<feature type="transmembrane region" description="Helical" evidence="5">
    <location>
        <begin position="54"/>
        <end position="76"/>
    </location>
</feature>
<feature type="transmembrane region" description="Helical" evidence="5">
    <location>
        <begin position="184"/>
        <end position="205"/>
    </location>
</feature>
<dbReference type="Proteomes" id="UP000027265">
    <property type="component" value="Unassembled WGS sequence"/>
</dbReference>
<evidence type="ECO:0000313" key="7">
    <source>
        <dbReference type="Proteomes" id="UP000027265"/>
    </source>
</evidence>
<keyword evidence="5" id="KW-0808">Transferase</keyword>
<keyword evidence="4 5" id="KW-0472">Membrane</keyword>
<sequence>MAHPPLHKIPLLLILAASNHLSFTPPNRPHPSYELSAPSLWDNVIRSFMNVTHFFKFVVWTATLGEVAVLMAQRYPSLPFTHPIMHFLVQSQASPQLNIAGAFGLGCSLVFAGASIRYWCYRTLGRFFTFELNIRPEHRLVTSGPYSVVRHPSYSGLLLGGCGVFLCLFSRGSWLRDCGIIENFVAQLVLAMYVLTVGTVYIALVRRIPAEEAMMRKEFGKTWDDWARRVPYKLLPGVY</sequence>
<keyword evidence="2 5" id="KW-0812">Transmembrane</keyword>
<dbReference type="OrthoDB" id="422086at2759"/>
<dbReference type="Pfam" id="PF04140">
    <property type="entry name" value="ICMT"/>
    <property type="match status" value="1"/>
</dbReference>
<dbReference type="PANTHER" id="PTHR12714:SF9">
    <property type="entry name" value="PROTEIN-S-ISOPRENYLCYSTEINE O-METHYLTRANSFERASE"/>
    <property type="match status" value="1"/>
</dbReference>
<comment type="catalytic activity">
    <reaction evidence="5">
        <text>[protein]-C-terminal S-[(2E,6E)-farnesyl]-L-cysteine + S-adenosyl-L-methionine = [protein]-C-terminal S-[(2E,6E)-farnesyl]-L-cysteine methyl ester + S-adenosyl-L-homocysteine</text>
        <dbReference type="Rhea" id="RHEA:21672"/>
        <dbReference type="Rhea" id="RHEA-COMP:12125"/>
        <dbReference type="Rhea" id="RHEA-COMP:12126"/>
        <dbReference type="ChEBI" id="CHEBI:57856"/>
        <dbReference type="ChEBI" id="CHEBI:59789"/>
        <dbReference type="ChEBI" id="CHEBI:90510"/>
        <dbReference type="ChEBI" id="CHEBI:90511"/>
        <dbReference type="EC" id="2.1.1.100"/>
    </reaction>
</comment>
<dbReference type="STRING" id="933084.A0A067P8J7"/>
<gene>
    <name evidence="6" type="ORF">JAAARDRAFT_62643</name>
</gene>
<reference evidence="7" key="1">
    <citation type="journal article" date="2014" name="Proc. Natl. Acad. Sci. U.S.A.">
        <title>Extensive sampling of basidiomycete genomes demonstrates inadequacy of the white-rot/brown-rot paradigm for wood decay fungi.</title>
        <authorList>
            <person name="Riley R."/>
            <person name="Salamov A.A."/>
            <person name="Brown D.W."/>
            <person name="Nagy L.G."/>
            <person name="Floudas D."/>
            <person name="Held B.W."/>
            <person name="Levasseur A."/>
            <person name="Lombard V."/>
            <person name="Morin E."/>
            <person name="Otillar R."/>
            <person name="Lindquist E.A."/>
            <person name="Sun H."/>
            <person name="LaButti K.M."/>
            <person name="Schmutz J."/>
            <person name="Jabbour D."/>
            <person name="Luo H."/>
            <person name="Baker S.E."/>
            <person name="Pisabarro A.G."/>
            <person name="Walton J.D."/>
            <person name="Blanchette R.A."/>
            <person name="Henrissat B."/>
            <person name="Martin F."/>
            <person name="Cullen D."/>
            <person name="Hibbett D.S."/>
            <person name="Grigoriev I.V."/>
        </authorList>
    </citation>
    <scope>NUCLEOTIDE SEQUENCE [LARGE SCALE GENOMIC DNA]</scope>
    <source>
        <strain evidence="7">MUCL 33604</strain>
    </source>
</reference>
<evidence type="ECO:0000256" key="5">
    <source>
        <dbReference type="RuleBase" id="RU362022"/>
    </source>
</evidence>
<evidence type="ECO:0000313" key="6">
    <source>
        <dbReference type="EMBL" id="KDQ51233.1"/>
    </source>
</evidence>
<keyword evidence="5" id="KW-0256">Endoplasmic reticulum</keyword>
<evidence type="ECO:0000256" key="2">
    <source>
        <dbReference type="ARBA" id="ARBA00022692"/>
    </source>
</evidence>
<accession>A0A067P8J7</accession>
<protein>
    <recommendedName>
        <fullName evidence="5">Protein-S-isoprenylcysteine O-methyltransferase</fullName>
        <ecNumber evidence="5">2.1.1.100</ecNumber>
    </recommendedName>
</protein>
<dbReference type="AlphaFoldDB" id="A0A067P8J7"/>
<dbReference type="GO" id="GO:0032259">
    <property type="term" value="P:methylation"/>
    <property type="evidence" value="ECO:0007669"/>
    <property type="project" value="UniProtKB-KW"/>
</dbReference>
<proteinExistence type="inferred from homology"/>
<name>A0A067P8J7_9AGAM</name>
<dbReference type="EMBL" id="KL197750">
    <property type="protein sequence ID" value="KDQ51233.1"/>
    <property type="molecule type" value="Genomic_DNA"/>
</dbReference>
<dbReference type="GO" id="GO:0004671">
    <property type="term" value="F:protein C-terminal S-isoprenylcysteine carboxyl O-methyltransferase activity"/>
    <property type="evidence" value="ECO:0007669"/>
    <property type="project" value="UniProtKB-EC"/>
</dbReference>
<evidence type="ECO:0000256" key="4">
    <source>
        <dbReference type="ARBA" id="ARBA00023136"/>
    </source>
</evidence>
<keyword evidence="3 5" id="KW-1133">Transmembrane helix</keyword>
<dbReference type="EC" id="2.1.1.100" evidence="5"/>
<dbReference type="InterPro" id="IPR007269">
    <property type="entry name" value="ICMT_MeTrfase"/>
</dbReference>
<comment type="subcellular location">
    <subcellularLocation>
        <location evidence="5">Endoplasmic reticulum membrane</location>
        <topology evidence="5">Multi-pass membrane protein</topology>
    </subcellularLocation>
    <subcellularLocation>
        <location evidence="1">Membrane</location>
        <topology evidence="1">Multi-pass membrane protein</topology>
    </subcellularLocation>
</comment>
<dbReference type="InParanoid" id="A0A067P8J7"/>
<dbReference type="GO" id="GO:0005789">
    <property type="term" value="C:endoplasmic reticulum membrane"/>
    <property type="evidence" value="ECO:0007669"/>
    <property type="project" value="UniProtKB-SubCell"/>
</dbReference>
<keyword evidence="5" id="KW-0489">Methyltransferase</keyword>
<evidence type="ECO:0000256" key="1">
    <source>
        <dbReference type="ARBA" id="ARBA00004141"/>
    </source>
</evidence>
<keyword evidence="7" id="KW-1185">Reference proteome</keyword>